<feature type="region of interest" description="Disordered" evidence="1">
    <location>
        <begin position="141"/>
        <end position="183"/>
    </location>
</feature>
<keyword evidence="3" id="KW-1185">Reference proteome</keyword>
<dbReference type="Proteomes" id="UP001311232">
    <property type="component" value="Unassembled WGS sequence"/>
</dbReference>
<evidence type="ECO:0000256" key="1">
    <source>
        <dbReference type="SAM" id="MobiDB-lite"/>
    </source>
</evidence>
<sequence length="183" mass="20243">MRTSHDATARIKPPPFQWSFLYHPDSVRGWPGRQRPNVSLLANRHNSSTGAKGVIRSGDHMHELKANCVPEKSPVETLSLRSRVERLPSLRGGQQEPHHRGNMQFGRPDRVALQSLLWRLAEANPLFTDLSSSVVVARTTPPQHVSNETPLPAPLGGAQGVPRPAERHSPSSVSWAVPWASSW</sequence>
<gene>
    <name evidence="2" type="ORF">CRENBAI_007774</name>
</gene>
<comment type="caution">
    <text evidence="2">The sequence shown here is derived from an EMBL/GenBank/DDBJ whole genome shotgun (WGS) entry which is preliminary data.</text>
</comment>
<reference evidence="2 3" key="1">
    <citation type="submission" date="2021-06" db="EMBL/GenBank/DDBJ databases">
        <authorList>
            <person name="Palmer J.M."/>
        </authorList>
    </citation>
    <scope>NUCLEOTIDE SEQUENCE [LARGE SCALE GENOMIC DNA]</scope>
    <source>
        <strain evidence="2 3">MEX-2019</strain>
        <tissue evidence="2">Muscle</tissue>
    </source>
</reference>
<dbReference type="EMBL" id="JAHHUM010000882">
    <property type="protein sequence ID" value="KAK5616540.1"/>
    <property type="molecule type" value="Genomic_DNA"/>
</dbReference>
<accession>A0AAV9S621</accession>
<evidence type="ECO:0000313" key="2">
    <source>
        <dbReference type="EMBL" id="KAK5616540.1"/>
    </source>
</evidence>
<evidence type="ECO:0000313" key="3">
    <source>
        <dbReference type="Proteomes" id="UP001311232"/>
    </source>
</evidence>
<dbReference type="AlphaFoldDB" id="A0AAV9S621"/>
<feature type="compositionally biased region" description="Low complexity" evidence="1">
    <location>
        <begin position="170"/>
        <end position="183"/>
    </location>
</feature>
<protein>
    <submittedName>
        <fullName evidence="2">Uncharacterized protein</fullName>
    </submittedName>
</protein>
<name>A0AAV9S621_9TELE</name>
<proteinExistence type="predicted"/>
<organism evidence="2 3">
    <name type="scientific">Crenichthys baileyi</name>
    <name type="common">White River springfish</name>
    <dbReference type="NCBI Taxonomy" id="28760"/>
    <lineage>
        <taxon>Eukaryota</taxon>
        <taxon>Metazoa</taxon>
        <taxon>Chordata</taxon>
        <taxon>Craniata</taxon>
        <taxon>Vertebrata</taxon>
        <taxon>Euteleostomi</taxon>
        <taxon>Actinopterygii</taxon>
        <taxon>Neopterygii</taxon>
        <taxon>Teleostei</taxon>
        <taxon>Neoteleostei</taxon>
        <taxon>Acanthomorphata</taxon>
        <taxon>Ovalentaria</taxon>
        <taxon>Atherinomorphae</taxon>
        <taxon>Cyprinodontiformes</taxon>
        <taxon>Goodeidae</taxon>
        <taxon>Crenichthys</taxon>
    </lineage>
</organism>